<reference evidence="1" key="2">
    <citation type="submission" date="2022-06" db="UniProtKB">
        <authorList>
            <consortium name="EnsemblMetazoa"/>
        </authorList>
    </citation>
    <scope>IDENTIFICATION</scope>
    <source>
        <strain evidence="1">DF5081</strain>
    </source>
</reference>
<proteinExistence type="predicted"/>
<sequence>MFCLLMEISYVVLFGNFYYQSYIKGGGKKFNAEKKKGSEKKSE</sequence>
<keyword evidence="2" id="KW-1185">Reference proteome</keyword>
<dbReference type="Proteomes" id="UP000005237">
    <property type="component" value="Unassembled WGS sequence"/>
</dbReference>
<accession>A0A8R1IBT5</accession>
<organism evidence="1 2">
    <name type="scientific">Caenorhabditis japonica</name>
    <dbReference type="NCBI Taxonomy" id="281687"/>
    <lineage>
        <taxon>Eukaryota</taxon>
        <taxon>Metazoa</taxon>
        <taxon>Ecdysozoa</taxon>
        <taxon>Nematoda</taxon>
        <taxon>Chromadorea</taxon>
        <taxon>Rhabditida</taxon>
        <taxon>Rhabditina</taxon>
        <taxon>Rhabditomorpha</taxon>
        <taxon>Rhabditoidea</taxon>
        <taxon>Rhabditidae</taxon>
        <taxon>Peloderinae</taxon>
        <taxon>Caenorhabditis</taxon>
    </lineage>
</organism>
<name>A0A8R1IBT5_CAEJA</name>
<reference evidence="2" key="1">
    <citation type="submission" date="2010-08" db="EMBL/GenBank/DDBJ databases">
        <authorList>
            <consortium name="Caenorhabditis japonica Sequencing Consortium"/>
            <person name="Wilson R.K."/>
        </authorList>
    </citation>
    <scope>NUCLEOTIDE SEQUENCE [LARGE SCALE GENOMIC DNA]</scope>
    <source>
        <strain evidence="2">DF5081</strain>
    </source>
</reference>
<evidence type="ECO:0000313" key="1">
    <source>
        <dbReference type="EnsemblMetazoa" id="CJA32750.1"/>
    </source>
</evidence>
<protein>
    <submittedName>
        <fullName evidence="1">Elongation of very long chain fatty acids protein</fullName>
    </submittedName>
</protein>
<evidence type="ECO:0000313" key="2">
    <source>
        <dbReference type="Proteomes" id="UP000005237"/>
    </source>
</evidence>
<dbReference type="EnsemblMetazoa" id="CJA32750.1">
    <property type="protein sequence ID" value="CJA32750.1"/>
    <property type="gene ID" value="WBGene00208597"/>
</dbReference>